<dbReference type="InterPro" id="IPR036388">
    <property type="entry name" value="WH-like_DNA-bd_sf"/>
</dbReference>
<protein>
    <submittedName>
        <fullName evidence="5">LuxR C-terminal-related transcriptional regulator</fullName>
    </submittedName>
</protein>
<proteinExistence type="predicted"/>
<dbReference type="EMBL" id="JBHSIU010000015">
    <property type="protein sequence ID" value="MFC4999220.1"/>
    <property type="molecule type" value="Genomic_DNA"/>
</dbReference>
<dbReference type="CDD" id="cd06170">
    <property type="entry name" value="LuxR_C_like"/>
    <property type="match status" value="1"/>
</dbReference>
<dbReference type="SUPFAM" id="SSF46894">
    <property type="entry name" value="C-terminal effector domain of the bipartite response regulators"/>
    <property type="match status" value="1"/>
</dbReference>
<sequence length="891" mass="96767">MVIRRAAVGGRGRNTLGQKTLVDTITRPALHFAVPEPPRYHVPRPRLLDALDRAVAGPLTLISAPAGWGKTTLLAEWVAGGRSPWPLAWLTVEAHHGPRFWEHVLGAVAAATAEHQVTAAPADGGEALDELVVLLRRPGPPVVVILDDLQELSVPRVWGELETLLSQAGDRLRLIIACRTDPALTLYRFRIRGALAELRNGTLGFTLDETAQMLNAHGVRLAESALVELHAVMRGWAAGLRLAALAVQGHPEPDSLVPRFALQDRALGEYLVGEVFDTLPEDIREVVLCTSVLDQVSAELVEALTGRVDGARILAQLEHSNLFVVQGSGNAGMYRCHPLFGLMLYDELRHRRPEQVRQLHRRAADWFAAHDLPADALRHALAARNWGQASDLLAASWQELVPGARLRTIKELVPPPPQEVRNDPRLALAFAAERLDASDPQGTETFLHLVDRSQHTLVESARVALRPIVDSFRMAEAHQSGKPELILATAPMLLRDDMGLDDQDTARMRALALVAVGGARLLQGDLAAAELALTEALNLARRCGGVQSQLAALRQLAQLNATRGRLSAAMRYGKEALALADREGQTQGSDVVWAQLTVAEVCYLQARVRAAEHYLDRALDGGGLADPGLVAVATMSRAHIRAAAGDARAACTELAAIRRQLADWRYTPRLQHCVTLAEAELRLAAGDVEAAKRLLNLEPVELLAPWLGVVRAKAHLAERRPAAALGAVQPFLEYTTGSLVWTVDANLTCARALRALGDRSKAGRALEQALRCAEDEGIRWPFVAGGQPVRELLVTYLPAGSGYRGVAEDIATELNGFGRPAAVAGELAEPLTERELAVLRYLQGTLSAGEIASMLYVSVNTVKTHMKNIYRKLGVGRRREVIERARELNLL</sequence>
<dbReference type="Pfam" id="PF17874">
    <property type="entry name" value="TPR_MalT"/>
    <property type="match status" value="1"/>
</dbReference>
<evidence type="ECO:0000256" key="3">
    <source>
        <dbReference type="ARBA" id="ARBA00023163"/>
    </source>
</evidence>
<dbReference type="Gene3D" id="1.25.40.10">
    <property type="entry name" value="Tetratricopeptide repeat domain"/>
    <property type="match status" value="1"/>
</dbReference>
<keyword evidence="6" id="KW-1185">Reference proteome</keyword>
<dbReference type="Proteomes" id="UP001595912">
    <property type="component" value="Unassembled WGS sequence"/>
</dbReference>
<name>A0ABV9VS53_9ACTN</name>
<feature type="domain" description="HTH luxR-type" evidence="4">
    <location>
        <begin position="824"/>
        <end position="889"/>
    </location>
</feature>
<dbReference type="InterPro" id="IPR027417">
    <property type="entry name" value="P-loop_NTPase"/>
</dbReference>
<dbReference type="InterPro" id="IPR016032">
    <property type="entry name" value="Sig_transdc_resp-reg_C-effctor"/>
</dbReference>
<dbReference type="Pfam" id="PF13191">
    <property type="entry name" value="AAA_16"/>
    <property type="match status" value="1"/>
</dbReference>
<evidence type="ECO:0000256" key="2">
    <source>
        <dbReference type="ARBA" id="ARBA00023125"/>
    </source>
</evidence>
<dbReference type="PROSITE" id="PS50043">
    <property type="entry name" value="HTH_LUXR_2"/>
    <property type="match status" value="1"/>
</dbReference>
<dbReference type="SMART" id="SM00421">
    <property type="entry name" value="HTH_LUXR"/>
    <property type="match status" value="1"/>
</dbReference>
<evidence type="ECO:0000313" key="6">
    <source>
        <dbReference type="Proteomes" id="UP001595912"/>
    </source>
</evidence>
<dbReference type="InterPro" id="IPR011990">
    <property type="entry name" value="TPR-like_helical_dom_sf"/>
</dbReference>
<dbReference type="InterPro" id="IPR041664">
    <property type="entry name" value="AAA_16"/>
</dbReference>
<organism evidence="5 6">
    <name type="scientific">Dactylosporangium cerinum</name>
    <dbReference type="NCBI Taxonomy" id="1434730"/>
    <lineage>
        <taxon>Bacteria</taxon>
        <taxon>Bacillati</taxon>
        <taxon>Actinomycetota</taxon>
        <taxon>Actinomycetes</taxon>
        <taxon>Micromonosporales</taxon>
        <taxon>Micromonosporaceae</taxon>
        <taxon>Dactylosporangium</taxon>
    </lineage>
</organism>
<dbReference type="Pfam" id="PF00196">
    <property type="entry name" value="GerE"/>
    <property type="match status" value="1"/>
</dbReference>
<evidence type="ECO:0000256" key="1">
    <source>
        <dbReference type="ARBA" id="ARBA00023015"/>
    </source>
</evidence>
<keyword evidence="2" id="KW-0238">DNA-binding</keyword>
<reference evidence="6" key="1">
    <citation type="journal article" date="2019" name="Int. J. Syst. Evol. Microbiol.">
        <title>The Global Catalogue of Microorganisms (GCM) 10K type strain sequencing project: providing services to taxonomists for standard genome sequencing and annotation.</title>
        <authorList>
            <consortium name="The Broad Institute Genomics Platform"/>
            <consortium name="The Broad Institute Genome Sequencing Center for Infectious Disease"/>
            <person name="Wu L."/>
            <person name="Ma J."/>
        </authorList>
    </citation>
    <scope>NUCLEOTIDE SEQUENCE [LARGE SCALE GENOMIC DNA]</scope>
    <source>
        <strain evidence="6">CGMCC 4.7152</strain>
    </source>
</reference>
<dbReference type="PANTHER" id="PTHR43214:SF41">
    <property type="entry name" value="NITRATE_NITRITE RESPONSE REGULATOR PROTEIN NARP"/>
    <property type="match status" value="1"/>
</dbReference>
<dbReference type="Pfam" id="PF25873">
    <property type="entry name" value="WHD_MalT"/>
    <property type="match status" value="1"/>
</dbReference>
<dbReference type="Gene3D" id="3.40.50.300">
    <property type="entry name" value="P-loop containing nucleotide triphosphate hydrolases"/>
    <property type="match status" value="1"/>
</dbReference>
<accession>A0ABV9VS53</accession>
<dbReference type="InterPro" id="IPR059106">
    <property type="entry name" value="WHD_MalT"/>
</dbReference>
<dbReference type="PANTHER" id="PTHR43214">
    <property type="entry name" value="TWO-COMPONENT RESPONSE REGULATOR"/>
    <property type="match status" value="1"/>
</dbReference>
<dbReference type="InterPro" id="IPR000792">
    <property type="entry name" value="Tscrpt_reg_LuxR_C"/>
</dbReference>
<dbReference type="InterPro" id="IPR039420">
    <property type="entry name" value="WalR-like"/>
</dbReference>
<dbReference type="RefSeq" id="WP_380115585.1">
    <property type="nucleotide sequence ID" value="NZ_JBHSIU010000015.1"/>
</dbReference>
<dbReference type="SUPFAM" id="SSF48452">
    <property type="entry name" value="TPR-like"/>
    <property type="match status" value="1"/>
</dbReference>
<evidence type="ECO:0000259" key="4">
    <source>
        <dbReference type="PROSITE" id="PS50043"/>
    </source>
</evidence>
<dbReference type="SUPFAM" id="SSF52540">
    <property type="entry name" value="P-loop containing nucleoside triphosphate hydrolases"/>
    <property type="match status" value="1"/>
</dbReference>
<evidence type="ECO:0000313" key="5">
    <source>
        <dbReference type="EMBL" id="MFC4999220.1"/>
    </source>
</evidence>
<dbReference type="InterPro" id="IPR041617">
    <property type="entry name" value="TPR_MalT"/>
</dbReference>
<dbReference type="Gene3D" id="1.10.10.10">
    <property type="entry name" value="Winged helix-like DNA-binding domain superfamily/Winged helix DNA-binding domain"/>
    <property type="match status" value="1"/>
</dbReference>
<keyword evidence="3" id="KW-0804">Transcription</keyword>
<keyword evidence="1" id="KW-0805">Transcription regulation</keyword>
<comment type="caution">
    <text evidence="5">The sequence shown here is derived from an EMBL/GenBank/DDBJ whole genome shotgun (WGS) entry which is preliminary data.</text>
</comment>
<dbReference type="PRINTS" id="PR00038">
    <property type="entry name" value="HTHLUXR"/>
</dbReference>
<gene>
    <name evidence="5" type="ORF">ACFPIJ_15395</name>
</gene>